<dbReference type="PANTHER" id="PTHR43130:SF3">
    <property type="entry name" value="HTH-TYPE TRANSCRIPTIONAL REGULATOR RV1931C"/>
    <property type="match status" value="1"/>
</dbReference>
<dbReference type="Pfam" id="PF01965">
    <property type="entry name" value="DJ-1_PfpI"/>
    <property type="match status" value="1"/>
</dbReference>
<name>A0A0C3HFE5_OIDMZ</name>
<dbReference type="SUPFAM" id="SSF52317">
    <property type="entry name" value="Class I glutamine amidotransferase-like"/>
    <property type="match status" value="1"/>
</dbReference>
<dbReference type="OrthoDB" id="543156at2759"/>
<dbReference type="AlphaFoldDB" id="A0A0C3HFE5"/>
<feature type="domain" description="DJ-1/PfpI" evidence="1">
    <location>
        <begin position="10"/>
        <end position="191"/>
    </location>
</feature>
<protein>
    <recommendedName>
        <fullName evidence="1">DJ-1/PfpI domain-containing protein</fullName>
    </recommendedName>
</protein>
<dbReference type="InterPro" id="IPR002818">
    <property type="entry name" value="DJ-1/PfpI"/>
</dbReference>
<dbReference type="Proteomes" id="UP000054321">
    <property type="component" value="Unassembled WGS sequence"/>
</dbReference>
<accession>A0A0C3HFE5</accession>
<organism evidence="2 3">
    <name type="scientific">Oidiodendron maius (strain Zn)</name>
    <dbReference type="NCBI Taxonomy" id="913774"/>
    <lineage>
        <taxon>Eukaryota</taxon>
        <taxon>Fungi</taxon>
        <taxon>Dikarya</taxon>
        <taxon>Ascomycota</taxon>
        <taxon>Pezizomycotina</taxon>
        <taxon>Leotiomycetes</taxon>
        <taxon>Leotiomycetes incertae sedis</taxon>
        <taxon>Myxotrichaceae</taxon>
        <taxon>Oidiodendron</taxon>
    </lineage>
</organism>
<dbReference type="Gene3D" id="3.40.50.880">
    <property type="match status" value="1"/>
</dbReference>
<gene>
    <name evidence="2" type="ORF">OIDMADRAFT_107535</name>
</gene>
<reference evidence="2 3" key="1">
    <citation type="submission" date="2014-04" db="EMBL/GenBank/DDBJ databases">
        <authorList>
            <consortium name="DOE Joint Genome Institute"/>
            <person name="Kuo A."/>
            <person name="Martino E."/>
            <person name="Perotto S."/>
            <person name="Kohler A."/>
            <person name="Nagy L.G."/>
            <person name="Floudas D."/>
            <person name="Copeland A."/>
            <person name="Barry K.W."/>
            <person name="Cichocki N."/>
            <person name="Veneault-Fourrey C."/>
            <person name="LaButti K."/>
            <person name="Lindquist E.A."/>
            <person name="Lipzen A."/>
            <person name="Lundell T."/>
            <person name="Morin E."/>
            <person name="Murat C."/>
            <person name="Sun H."/>
            <person name="Tunlid A."/>
            <person name="Henrissat B."/>
            <person name="Grigoriev I.V."/>
            <person name="Hibbett D.S."/>
            <person name="Martin F."/>
            <person name="Nordberg H.P."/>
            <person name="Cantor M.N."/>
            <person name="Hua S.X."/>
        </authorList>
    </citation>
    <scope>NUCLEOTIDE SEQUENCE [LARGE SCALE GENOMIC DNA]</scope>
    <source>
        <strain evidence="2 3">Zn</strain>
    </source>
</reference>
<dbReference type="InParanoid" id="A0A0C3HFE5"/>
<evidence type="ECO:0000259" key="1">
    <source>
        <dbReference type="Pfam" id="PF01965"/>
    </source>
</evidence>
<evidence type="ECO:0000313" key="2">
    <source>
        <dbReference type="EMBL" id="KIN06941.1"/>
    </source>
</evidence>
<dbReference type="InterPro" id="IPR052158">
    <property type="entry name" value="INH-QAR"/>
</dbReference>
<proteinExistence type="predicted"/>
<keyword evidence="3" id="KW-1185">Reference proteome</keyword>
<dbReference type="HOGENOM" id="CLU_000445_44_1_1"/>
<dbReference type="InterPro" id="IPR029062">
    <property type="entry name" value="Class_I_gatase-like"/>
</dbReference>
<dbReference type="PANTHER" id="PTHR43130">
    <property type="entry name" value="ARAC-FAMILY TRANSCRIPTIONAL REGULATOR"/>
    <property type="match status" value="1"/>
</dbReference>
<evidence type="ECO:0000313" key="3">
    <source>
        <dbReference type="Proteomes" id="UP000054321"/>
    </source>
</evidence>
<sequence length="229" mass="24936">MAKQTPQPLKVLYHLHPSLDTLDFTGPLEILSHATYTPTPDSDTDYSKVFHNTITAASEHTTSNQNCIFKRHISVPEAYATLTDYDVLIIPGGGSPGVLTGKTEPLGLIKAFAALPKRENGRVRTLMSVCTGSLFLGETGVLNGLSATTHKNYYGRLREVCESKGKTNVLQERFVVNKADEKGLRVITSGGVSCGLDASLWLIGDVAGKESRERVMDVVQYAWREGVVL</sequence>
<dbReference type="EMBL" id="KN832870">
    <property type="protein sequence ID" value="KIN06941.1"/>
    <property type="molecule type" value="Genomic_DNA"/>
</dbReference>
<reference evidence="3" key="2">
    <citation type="submission" date="2015-01" db="EMBL/GenBank/DDBJ databases">
        <title>Evolutionary Origins and Diversification of the Mycorrhizal Mutualists.</title>
        <authorList>
            <consortium name="DOE Joint Genome Institute"/>
            <consortium name="Mycorrhizal Genomics Consortium"/>
            <person name="Kohler A."/>
            <person name="Kuo A."/>
            <person name="Nagy L.G."/>
            <person name="Floudas D."/>
            <person name="Copeland A."/>
            <person name="Barry K.W."/>
            <person name="Cichocki N."/>
            <person name="Veneault-Fourrey C."/>
            <person name="LaButti K."/>
            <person name="Lindquist E.A."/>
            <person name="Lipzen A."/>
            <person name="Lundell T."/>
            <person name="Morin E."/>
            <person name="Murat C."/>
            <person name="Riley R."/>
            <person name="Ohm R."/>
            <person name="Sun H."/>
            <person name="Tunlid A."/>
            <person name="Henrissat B."/>
            <person name="Grigoriev I.V."/>
            <person name="Hibbett D.S."/>
            <person name="Martin F."/>
        </authorList>
    </citation>
    <scope>NUCLEOTIDE SEQUENCE [LARGE SCALE GENOMIC DNA]</scope>
    <source>
        <strain evidence="3">Zn</strain>
    </source>
</reference>